<accession>A0A0N5B6G0</accession>
<dbReference type="AlphaFoldDB" id="A0A0N5B6G0"/>
<evidence type="ECO:0000313" key="3">
    <source>
        <dbReference type="Proteomes" id="UP000046392"/>
    </source>
</evidence>
<name>A0A0N5B6G0_STREA</name>
<dbReference type="InterPro" id="IPR008962">
    <property type="entry name" value="PapD-like_sf"/>
</dbReference>
<dbReference type="WBParaSite" id="SPAL_0000165000.1">
    <property type="protein sequence ID" value="SPAL_0000165000.1"/>
    <property type="gene ID" value="SPAL_0000165000"/>
</dbReference>
<evidence type="ECO:0000259" key="2">
    <source>
        <dbReference type="PROSITE" id="PS50202"/>
    </source>
</evidence>
<keyword evidence="3" id="KW-1185">Reference proteome</keyword>
<proteinExistence type="predicted"/>
<feature type="domain" description="MSP" evidence="2">
    <location>
        <begin position="135"/>
        <end position="249"/>
    </location>
</feature>
<dbReference type="InterPro" id="IPR013783">
    <property type="entry name" value="Ig-like_fold"/>
</dbReference>
<dbReference type="Pfam" id="PF00635">
    <property type="entry name" value="Motile_Sperm"/>
    <property type="match status" value="1"/>
</dbReference>
<organism evidence="3 4">
    <name type="scientific">Strongyloides papillosus</name>
    <name type="common">Intestinal threadworm</name>
    <dbReference type="NCBI Taxonomy" id="174720"/>
    <lineage>
        <taxon>Eukaryota</taxon>
        <taxon>Metazoa</taxon>
        <taxon>Ecdysozoa</taxon>
        <taxon>Nematoda</taxon>
        <taxon>Chromadorea</taxon>
        <taxon>Rhabditida</taxon>
        <taxon>Tylenchina</taxon>
        <taxon>Panagrolaimomorpha</taxon>
        <taxon>Strongyloidoidea</taxon>
        <taxon>Strongyloididae</taxon>
        <taxon>Strongyloides</taxon>
    </lineage>
</organism>
<comment type="function">
    <text evidence="1">Central component in molecular interactions underlying sperm crawling. Forms an extensive filament system that extends from sperm villipoda, along the leading edge of the pseudopod.</text>
</comment>
<dbReference type="Proteomes" id="UP000046392">
    <property type="component" value="Unplaced"/>
</dbReference>
<evidence type="ECO:0000313" key="4">
    <source>
        <dbReference type="WBParaSite" id="SPAL_0000165000.1"/>
    </source>
</evidence>
<evidence type="ECO:0000256" key="1">
    <source>
        <dbReference type="RuleBase" id="RU003425"/>
    </source>
</evidence>
<dbReference type="Gene3D" id="2.60.40.10">
    <property type="entry name" value="Immunoglobulins"/>
    <property type="match status" value="1"/>
</dbReference>
<dbReference type="SUPFAM" id="SSF49354">
    <property type="entry name" value="PapD-like"/>
    <property type="match status" value="1"/>
</dbReference>
<dbReference type="InterPro" id="IPR000535">
    <property type="entry name" value="MSP_dom"/>
</dbReference>
<reference evidence="4" key="1">
    <citation type="submission" date="2017-02" db="UniProtKB">
        <authorList>
            <consortium name="WormBaseParasite"/>
        </authorList>
    </citation>
    <scope>IDENTIFICATION</scope>
</reference>
<keyword evidence="1" id="KW-0206">Cytoskeleton</keyword>
<dbReference type="PROSITE" id="PS50202">
    <property type="entry name" value="MSP"/>
    <property type="match status" value="1"/>
</dbReference>
<sequence length="249" mass="28367">MSIFDPLFQMSTPLYYLLKVFAISTIYLRPFKFGNVLKKVILRKIDIVGKVTERHFDKIIDKCVKATQSDQMLTAICKCDSITSKVSKKSSSSKRNTKVSKVSESSTNYEDLKKDFYSTPFNEKSTNILFRSAGDLAFSVDKYLSFAKSFTREISENVYVKNLNSLNPIIFNIKSNAPNFVSANPGRGIIEPEETLIISMTLKPFPPDFKLNSFIIVIEYNIAPIGTNTFSSQLIDGRCRKIFKLRHYL</sequence>
<protein>
    <recommendedName>
        <fullName evidence="1">Major sperm protein</fullName>
    </recommendedName>
</protein>
<keyword evidence="1" id="KW-0963">Cytoplasm</keyword>